<accession>A0A7D6CG43</accession>
<dbReference type="InterPro" id="IPR039420">
    <property type="entry name" value="WalR-like"/>
</dbReference>
<dbReference type="PROSITE" id="PS51755">
    <property type="entry name" value="OMPR_PHOB"/>
    <property type="match status" value="1"/>
</dbReference>
<dbReference type="InterPro" id="IPR001867">
    <property type="entry name" value="OmpR/PhoB-type_DNA-bd"/>
</dbReference>
<feature type="modified residue" description="4-aspartylphosphate" evidence="2">
    <location>
        <position position="51"/>
    </location>
</feature>
<protein>
    <submittedName>
        <fullName evidence="6">Response regulator transcription factor</fullName>
    </submittedName>
</protein>
<dbReference type="InterPro" id="IPR011006">
    <property type="entry name" value="CheY-like_superfamily"/>
</dbReference>
<dbReference type="GO" id="GO:0006355">
    <property type="term" value="P:regulation of DNA-templated transcription"/>
    <property type="evidence" value="ECO:0007669"/>
    <property type="project" value="InterPro"/>
</dbReference>
<proteinExistence type="predicted"/>
<dbReference type="EMBL" id="CP058905">
    <property type="protein sequence ID" value="QLK00678.1"/>
    <property type="molecule type" value="Genomic_DNA"/>
</dbReference>
<evidence type="ECO:0000256" key="3">
    <source>
        <dbReference type="PROSITE-ProRule" id="PRU01091"/>
    </source>
</evidence>
<organism evidence="6">
    <name type="scientific">Micromonospora carbonacea</name>
    <dbReference type="NCBI Taxonomy" id="47853"/>
    <lineage>
        <taxon>Bacteria</taxon>
        <taxon>Bacillati</taxon>
        <taxon>Actinomycetota</taxon>
        <taxon>Actinomycetes</taxon>
        <taxon>Micromonosporales</taxon>
        <taxon>Micromonosporaceae</taxon>
        <taxon>Micromonospora</taxon>
    </lineage>
</organism>
<dbReference type="GO" id="GO:0032993">
    <property type="term" value="C:protein-DNA complex"/>
    <property type="evidence" value="ECO:0007669"/>
    <property type="project" value="TreeGrafter"/>
</dbReference>
<keyword evidence="2" id="KW-0597">Phosphoprotein</keyword>
<dbReference type="Pfam" id="PF00486">
    <property type="entry name" value="Trans_reg_C"/>
    <property type="match status" value="1"/>
</dbReference>
<dbReference type="PANTHER" id="PTHR48111">
    <property type="entry name" value="REGULATOR OF RPOS"/>
    <property type="match status" value="1"/>
</dbReference>
<dbReference type="GO" id="GO:0005829">
    <property type="term" value="C:cytosol"/>
    <property type="evidence" value="ECO:0007669"/>
    <property type="project" value="TreeGrafter"/>
</dbReference>
<dbReference type="GO" id="GO:0000976">
    <property type="term" value="F:transcription cis-regulatory region binding"/>
    <property type="evidence" value="ECO:0007669"/>
    <property type="project" value="TreeGrafter"/>
</dbReference>
<dbReference type="Gene3D" id="3.40.50.2300">
    <property type="match status" value="1"/>
</dbReference>
<dbReference type="PANTHER" id="PTHR48111:SF36">
    <property type="entry name" value="TRANSCRIPTIONAL REGULATORY PROTEIN CUTR"/>
    <property type="match status" value="1"/>
</dbReference>
<sequence>MRVLVVEDDVDLAELIAAGLRDQHFVVDVAGDGARAVEKALTTPYDVVVLDRDLPVLHGDDVCRALHRSASPARILMLTASGTVDDRVDGLLIGADDYLPKPFAFVELVARLVALGRRAAAPASSVLSRGDIRLDQARHEVSRAGRFIRLTRKEFGVLAELLRRDGALCSAEELLDRVWDENADPFTNAVRTVIKNLRHKLGEPEAIETVVGCGYRLR</sequence>
<dbReference type="Gene3D" id="6.10.250.690">
    <property type="match status" value="1"/>
</dbReference>
<evidence type="ECO:0000313" key="6">
    <source>
        <dbReference type="EMBL" id="QLK00678.1"/>
    </source>
</evidence>
<dbReference type="CDD" id="cd00383">
    <property type="entry name" value="trans_reg_C"/>
    <property type="match status" value="1"/>
</dbReference>
<dbReference type="SMART" id="SM00448">
    <property type="entry name" value="REC"/>
    <property type="match status" value="1"/>
</dbReference>
<feature type="domain" description="OmpR/PhoB-type" evidence="5">
    <location>
        <begin position="124"/>
        <end position="218"/>
    </location>
</feature>
<dbReference type="InterPro" id="IPR001789">
    <property type="entry name" value="Sig_transdc_resp-reg_receiver"/>
</dbReference>
<dbReference type="GO" id="GO:0000156">
    <property type="term" value="F:phosphorelay response regulator activity"/>
    <property type="evidence" value="ECO:0007669"/>
    <property type="project" value="TreeGrafter"/>
</dbReference>
<dbReference type="PROSITE" id="PS50110">
    <property type="entry name" value="RESPONSE_REGULATORY"/>
    <property type="match status" value="1"/>
</dbReference>
<feature type="DNA-binding region" description="OmpR/PhoB-type" evidence="3">
    <location>
        <begin position="124"/>
        <end position="218"/>
    </location>
</feature>
<feature type="domain" description="Response regulatory" evidence="4">
    <location>
        <begin position="2"/>
        <end position="116"/>
    </location>
</feature>
<evidence type="ECO:0000259" key="5">
    <source>
        <dbReference type="PROSITE" id="PS51755"/>
    </source>
</evidence>
<evidence type="ECO:0000259" key="4">
    <source>
        <dbReference type="PROSITE" id="PS50110"/>
    </source>
</evidence>
<gene>
    <name evidence="6" type="ORF">HZU44_12125</name>
</gene>
<dbReference type="Gene3D" id="1.10.10.10">
    <property type="entry name" value="Winged helix-like DNA-binding domain superfamily/Winged helix DNA-binding domain"/>
    <property type="match status" value="1"/>
</dbReference>
<dbReference type="SUPFAM" id="SSF52172">
    <property type="entry name" value="CheY-like"/>
    <property type="match status" value="1"/>
</dbReference>
<dbReference type="AlphaFoldDB" id="A0A7D6CG43"/>
<evidence type="ECO:0000256" key="2">
    <source>
        <dbReference type="PROSITE-ProRule" id="PRU00169"/>
    </source>
</evidence>
<keyword evidence="1 3" id="KW-0238">DNA-binding</keyword>
<dbReference type="InterPro" id="IPR036388">
    <property type="entry name" value="WH-like_DNA-bd_sf"/>
</dbReference>
<dbReference type="SMART" id="SM00862">
    <property type="entry name" value="Trans_reg_C"/>
    <property type="match status" value="1"/>
</dbReference>
<evidence type="ECO:0000256" key="1">
    <source>
        <dbReference type="ARBA" id="ARBA00023125"/>
    </source>
</evidence>
<name>A0A7D6CG43_9ACTN</name>
<dbReference type="Pfam" id="PF00072">
    <property type="entry name" value="Response_reg"/>
    <property type="match status" value="1"/>
</dbReference>
<reference evidence="6" key="1">
    <citation type="submission" date="2020-08" db="EMBL/GenBank/DDBJ databases">
        <title>A bifunctional nitrone conjugated secondary metabolite targeting the ribosome.</title>
        <authorList>
            <person name="Limbrick E.M."/>
            <person name="Graf M."/>
            <person name="Derewacz D.K."/>
            <person name="Nguyen F."/>
            <person name="Spraggins J.M."/>
            <person name="Wieland M."/>
            <person name="Ynigez-Gutierrez A.E."/>
            <person name="Reisman B.J."/>
            <person name="Zinshteyn B."/>
            <person name="McCulloch K."/>
            <person name="Iverson T.M."/>
            <person name="Green R."/>
            <person name="Wilson D.N."/>
            <person name="Bachmann B.O."/>
        </authorList>
    </citation>
    <scope>NUCLEOTIDE SEQUENCE</scope>
    <source>
        <strain evidence="6">Africana</strain>
    </source>
</reference>